<dbReference type="InterPro" id="IPR049120">
    <property type="entry name" value="A2M_bMG2"/>
</dbReference>
<dbReference type="SMART" id="SM01360">
    <property type="entry name" value="A2M"/>
    <property type="match status" value="1"/>
</dbReference>
<feature type="region of interest" description="Disordered" evidence="3">
    <location>
        <begin position="211"/>
        <end position="232"/>
    </location>
</feature>
<dbReference type="PANTHER" id="PTHR40094">
    <property type="entry name" value="ALPHA-2-MACROGLOBULIN HOMOLOG"/>
    <property type="match status" value="1"/>
</dbReference>
<evidence type="ECO:0000256" key="2">
    <source>
        <dbReference type="ARBA" id="ARBA00022729"/>
    </source>
</evidence>
<dbReference type="CDD" id="cd02891">
    <property type="entry name" value="A2M_like"/>
    <property type="match status" value="1"/>
</dbReference>
<dbReference type="InterPro" id="IPR021868">
    <property type="entry name" value="Alpha_2_Macroglob_MG3"/>
</dbReference>
<dbReference type="Pfam" id="PF07678">
    <property type="entry name" value="TED_complement"/>
    <property type="match status" value="1"/>
</dbReference>
<evidence type="ECO:0000259" key="5">
    <source>
        <dbReference type="SMART" id="SM01359"/>
    </source>
</evidence>
<reference evidence="7 8" key="1">
    <citation type="submission" date="2020-05" db="EMBL/GenBank/DDBJ databases">
        <title>Aquincola sp. isolate from soil.</title>
        <authorList>
            <person name="Han J."/>
            <person name="Kim D.-U."/>
        </authorList>
    </citation>
    <scope>NUCLEOTIDE SEQUENCE [LARGE SCALE GENOMIC DNA]</scope>
    <source>
        <strain evidence="7 8">S2</strain>
    </source>
</reference>
<dbReference type="Proteomes" id="UP000737171">
    <property type="component" value="Unassembled WGS sequence"/>
</dbReference>
<proteinExistence type="inferred from homology"/>
<keyword evidence="4" id="KW-0812">Transmembrane</keyword>
<dbReference type="Gene3D" id="2.60.40.1930">
    <property type="match status" value="1"/>
</dbReference>
<dbReference type="Pfam" id="PF17962">
    <property type="entry name" value="bMG6"/>
    <property type="match status" value="1"/>
</dbReference>
<dbReference type="InterPro" id="IPR040639">
    <property type="entry name" value="A2MG_MG1"/>
</dbReference>
<dbReference type="InterPro" id="IPR041462">
    <property type="entry name" value="Bact_A2M_MG6"/>
</dbReference>
<dbReference type="InterPro" id="IPR026284">
    <property type="entry name" value="A2MG_proteobact"/>
</dbReference>
<dbReference type="PANTHER" id="PTHR40094:SF1">
    <property type="entry name" value="UBIQUITIN DOMAIN-CONTAINING PROTEIN"/>
    <property type="match status" value="1"/>
</dbReference>
<keyword evidence="2" id="KW-0732">Signal</keyword>
<feature type="domain" description="Alpha-2-macroglobulin bait region" evidence="5">
    <location>
        <begin position="769"/>
        <end position="913"/>
    </location>
</feature>
<dbReference type="Pfam" id="PF01835">
    <property type="entry name" value="MG2"/>
    <property type="match status" value="1"/>
</dbReference>
<feature type="transmembrane region" description="Helical" evidence="4">
    <location>
        <begin position="7"/>
        <end position="26"/>
    </location>
</feature>
<evidence type="ECO:0000259" key="6">
    <source>
        <dbReference type="SMART" id="SM01360"/>
    </source>
</evidence>
<dbReference type="PIRSF" id="PIRSF038980">
    <property type="entry name" value="A2M_bac"/>
    <property type="match status" value="1"/>
</dbReference>
<dbReference type="SMART" id="SM01419">
    <property type="entry name" value="Thiol-ester_cl"/>
    <property type="match status" value="1"/>
</dbReference>
<keyword evidence="8" id="KW-1185">Reference proteome</keyword>
<dbReference type="InterPro" id="IPR047565">
    <property type="entry name" value="Alpha-macroglob_thiol-ester_cl"/>
</dbReference>
<dbReference type="RefSeq" id="WP_173126175.1">
    <property type="nucleotide sequence ID" value="NZ_JABRWJ010000006.1"/>
</dbReference>
<dbReference type="Pfam" id="PF17970">
    <property type="entry name" value="bMG1"/>
    <property type="match status" value="1"/>
</dbReference>
<evidence type="ECO:0000256" key="4">
    <source>
        <dbReference type="SAM" id="Phobius"/>
    </source>
</evidence>
<protein>
    <submittedName>
        <fullName evidence="7">Alpha-2-macroglobulin family protein</fullName>
    </submittedName>
</protein>
<dbReference type="Pfam" id="PF21142">
    <property type="entry name" value="A2M_bMG2"/>
    <property type="match status" value="1"/>
</dbReference>
<dbReference type="Pfam" id="PF21765">
    <property type="entry name" value="CUB_A2MG"/>
    <property type="match status" value="1"/>
</dbReference>
<dbReference type="SUPFAM" id="SSF48239">
    <property type="entry name" value="Terpenoid cyclases/Protein prenyltransferases"/>
    <property type="match status" value="1"/>
</dbReference>
<comment type="caution">
    <text evidence="7">The sequence shown here is derived from an EMBL/GenBank/DDBJ whole genome shotgun (WGS) entry which is preliminary data.</text>
</comment>
<comment type="similarity">
    <text evidence="1">Belongs to the protease inhibitor I39 (alpha-2-macroglobulin) family. Bacterial alpha-2-macroglobulin subfamily.</text>
</comment>
<dbReference type="InterPro" id="IPR041203">
    <property type="entry name" value="Bact_A2M_MG5"/>
</dbReference>
<dbReference type="InterPro" id="IPR008930">
    <property type="entry name" value="Terpenoid_cyclase/PrenylTrfase"/>
</dbReference>
<dbReference type="InterPro" id="IPR041246">
    <property type="entry name" value="Bact_MG10"/>
</dbReference>
<dbReference type="SMART" id="SM01359">
    <property type="entry name" value="A2M_N_2"/>
    <property type="match status" value="1"/>
</dbReference>
<dbReference type="Pfam" id="PF17973">
    <property type="entry name" value="bMG10"/>
    <property type="match status" value="1"/>
</dbReference>
<gene>
    <name evidence="7" type="ORF">HLB44_20525</name>
</gene>
<evidence type="ECO:0000256" key="1">
    <source>
        <dbReference type="ARBA" id="ARBA00010556"/>
    </source>
</evidence>
<dbReference type="Gene3D" id="1.50.10.20">
    <property type="match status" value="1"/>
</dbReference>
<dbReference type="InterPro" id="IPR011625">
    <property type="entry name" value="A2M_N_BRD"/>
</dbReference>
<dbReference type="InterPro" id="IPR002890">
    <property type="entry name" value="MG2"/>
</dbReference>
<dbReference type="EMBL" id="JABRWJ010000006">
    <property type="protein sequence ID" value="NRF69389.1"/>
    <property type="molecule type" value="Genomic_DNA"/>
</dbReference>
<evidence type="ECO:0000313" key="8">
    <source>
        <dbReference type="Proteomes" id="UP000737171"/>
    </source>
</evidence>
<dbReference type="InterPro" id="IPR051802">
    <property type="entry name" value="YfhM-like"/>
</dbReference>
<evidence type="ECO:0000256" key="3">
    <source>
        <dbReference type="SAM" id="MobiDB-lite"/>
    </source>
</evidence>
<dbReference type="InterPro" id="IPR001599">
    <property type="entry name" value="Macroglobln_a2"/>
</dbReference>
<dbReference type="Pfam" id="PF00207">
    <property type="entry name" value="A2M"/>
    <property type="match status" value="1"/>
</dbReference>
<dbReference type="Pfam" id="PF17972">
    <property type="entry name" value="bMG5"/>
    <property type="match status" value="1"/>
</dbReference>
<dbReference type="Pfam" id="PF11974">
    <property type="entry name" value="bMG3"/>
    <property type="match status" value="1"/>
</dbReference>
<name>A0ABX2ELB6_9BURK</name>
<dbReference type="InterPro" id="IPR011626">
    <property type="entry name" value="Alpha-macroglobulin_TED"/>
</dbReference>
<accession>A0ABX2ELB6</accession>
<keyword evidence="4" id="KW-1133">Transmembrane helix</keyword>
<dbReference type="Pfam" id="PF07703">
    <property type="entry name" value="A2M_BRD"/>
    <property type="match status" value="1"/>
</dbReference>
<feature type="domain" description="Alpha-2-macroglobulin" evidence="6">
    <location>
        <begin position="974"/>
        <end position="1063"/>
    </location>
</feature>
<organism evidence="7 8">
    <name type="scientific">Pseudaquabacterium terrae</name>
    <dbReference type="NCBI Taxonomy" id="2732868"/>
    <lineage>
        <taxon>Bacteria</taxon>
        <taxon>Pseudomonadati</taxon>
        <taxon>Pseudomonadota</taxon>
        <taxon>Betaproteobacteria</taxon>
        <taxon>Burkholderiales</taxon>
        <taxon>Sphaerotilaceae</taxon>
        <taxon>Pseudaquabacterium</taxon>
    </lineage>
</organism>
<sequence length="1699" mass="185373">MQARTRWIGAAAAAVVVLAAAAGWWWQQGRLPAAREGGAGLLAGSDPNAPFIATDCVARLLDDSPALAVLFSQPLDRKQKLQTQLLVSDLGAAGAKADRQGKLLQGAWVIGDNPRIAYFPYIAPQRQFRIEVQAGVLAADGRKLAEPKRCEVASEAMSPSFYFASRGVVLPAQQNGGLPIVTLNVPEVDLQFLRVQADELPRFFERVAGARRSQEPAEEGEGDYESGSNPSLKGRVSSWDLDQLHASTKSVYAGRFKTEPAANKRRVTFLPVEEIKELQEPGVYVAVMSQPGRFAQDYQVTYFYVSDIGLQAQRHTSSLDAFATSLKSGEPLSGIQFELLDGDGRSLGKAAGDAQGHALFASVPDAATLLVARRAKEMSVIALREPGLDLSEFDVGGHPSRNTKLFVYAGRDLYRPGETFQASVLARNADGRAIAPQPLAATLKRPDGRTVLTATWTPSGQQPGYFQRAVALPADAQTGTWLLELRADPGAKRPDASFSFQVEEFLPERMKLDLTTPKPVLGRDDPFDVQVRGAYLFGAPAAGNRLLVSATTERLRFAQAQQWPGFIFGDVADDRLKKREEVPEQSLDEDGDATVTLPVAATGAHSPLLVRGSFSLLESGGRPVVRSIERAVWPARELLALRPLFDRDVAQENAIAEFELIRVNAQGQFVALPANVSVPVRLIREERRYYWRYDDQKGWHSGYVENDEPLEGGSVALTGARTKLRLPVGYGRYRVELDDPQTKLKLRYRFYAGWGAQDAESIGNRPDRVQLKLANAPLKAGDSAQLTITPPHDGHALVTVQGDKLLWSKRMAVSAQGTTLAIPIDAAWNRHDLYATVTAYRPGSAGDRVTPARSLGLVHLPLARDDRKLKLAIQAPPKVLPETTVPVKLRAEGLAGQPAWVTLSAVDVGILNITRFKTPDPADFFFGKHRFDAELADMYGKLIEKMDGQRGKLAYGGDARARDTQSMPKKVKLVDLFSGPVQLDAKGEATVTLAIPDFNGTLRLMAVAATAEKFAHAESETVSAAPLVAEMAMPRFIAPGDAATLALDVTNLTTEPQTVKVKLEAAEPVRIADGERQVVLKPQQRTTLRFAAEATDAYGLGRLRLKLASASGITIARESVLQVQPPAALEREVRRARLEPGNTLKLEPALLERYYRGSSALSVSVSNKPPLNVSRLVKGLLDYPYGCLEQTTSAAYPHLFIDEAGAQALGLAPRSRAERAAFVEGAIGRLAGMQKANGGYTLWGDGPYESWLSAYVTGFLTDAKQQGFNVPEAMLKRGQDWLLGELNQAPNRFPSLPASARASGPVPTFSGRDYELVRDSHKRFAELAHVGYMLAREQKAPLAMLRLLHDQYRDRARSPLPLVHLALALKLMGDANRAQVALDDALARPYGIQPRDFGWGYEWLGDYGSSPRDLALAYALLHRHEMPHARRENLLFDLAERVGGRQYYSTQERLALFLAARAAGGAADQPWRLQLKTGNDVQAIDSRTTEMRSFDAAALARGVSLSSQSDAALFVEIDAGGYPLKAPVPRSDVIELKRDWFDMTGKPAIGRSFAVGEMLIVRVQARSKQRIEDALIVDRIPAGFEVENLNLSQGPKAEEFTVGNVNVGEAMADARIKHREYRDDRYVAAARLDPNWLNVFYLLRVVTPGRYVVPGAFAEDMYRPELRGIGPLEPPITITDPRSAAVAAVAPASAASSGR</sequence>
<evidence type="ECO:0000313" key="7">
    <source>
        <dbReference type="EMBL" id="NRF69389.1"/>
    </source>
</evidence>
<keyword evidence="4" id="KW-0472">Membrane</keyword>
<dbReference type="InterPro" id="IPR049122">
    <property type="entry name" value="A2MG_CUB"/>
</dbReference>